<dbReference type="OrthoDB" id="1072304at2"/>
<name>A0A432LKY1_9BACT</name>
<dbReference type="Proteomes" id="UP000278983">
    <property type="component" value="Unassembled WGS sequence"/>
</dbReference>
<reference evidence="2 3" key="1">
    <citation type="submission" date="2018-12" db="EMBL/GenBank/DDBJ databases">
        <title>Genome sequencing of Prevotella sp. KCOM 3155 (= JS262).</title>
        <authorList>
            <person name="Kook J.-K."/>
            <person name="Park S.-N."/>
            <person name="Lim Y.K."/>
        </authorList>
    </citation>
    <scope>NUCLEOTIDE SEQUENCE [LARGE SCALE GENOMIC DNA]</scope>
    <source>
        <strain evidence="2 3">KCOM 3155</strain>
    </source>
</reference>
<evidence type="ECO:0000256" key="1">
    <source>
        <dbReference type="SAM" id="SignalP"/>
    </source>
</evidence>
<protein>
    <recommendedName>
        <fullName evidence="4">Lipocalin-like domain-containing protein</fullName>
    </recommendedName>
</protein>
<keyword evidence="3" id="KW-1185">Reference proteome</keyword>
<feature type="chain" id="PRO_5018989796" description="Lipocalin-like domain-containing protein" evidence="1">
    <location>
        <begin position="22"/>
        <end position="140"/>
    </location>
</feature>
<evidence type="ECO:0008006" key="4">
    <source>
        <dbReference type="Google" id="ProtNLM"/>
    </source>
</evidence>
<dbReference type="EMBL" id="RYYU01000001">
    <property type="protein sequence ID" value="RUL59494.1"/>
    <property type="molecule type" value="Genomic_DNA"/>
</dbReference>
<evidence type="ECO:0000313" key="3">
    <source>
        <dbReference type="Proteomes" id="UP000278983"/>
    </source>
</evidence>
<feature type="signal peptide" evidence="1">
    <location>
        <begin position="1"/>
        <end position="21"/>
    </location>
</feature>
<organism evidence="2 3">
    <name type="scientific">Prevotella koreensis</name>
    <dbReference type="NCBI Taxonomy" id="2490854"/>
    <lineage>
        <taxon>Bacteria</taxon>
        <taxon>Pseudomonadati</taxon>
        <taxon>Bacteroidota</taxon>
        <taxon>Bacteroidia</taxon>
        <taxon>Bacteroidales</taxon>
        <taxon>Prevotellaceae</taxon>
        <taxon>Prevotella</taxon>
    </lineage>
</organism>
<gene>
    <name evidence="2" type="ORF">EHV08_06800</name>
</gene>
<proteinExistence type="predicted"/>
<evidence type="ECO:0000313" key="2">
    <source>
        <dbReference type="EMBL" id="RUL59494.1"/>
    </source>
</evidence>
<accession>A0A432LKY1</accession>
<dbReference type="RefSeq" id="WP_126678653.1">
    <property type="nucleotide sequence ID" value="NZ_RYYU01000001.1"/>
</dbReference>
<dbReference type="PROSITE" id="PS51257">
    <property type="entry name" value="PROKAR_LIPOPROTEIN"/>
    <property type="match status" value="1"/>
</dbReference>
<comment type="caution">
    <text evidence="2">The sequence shown here is derived from an EMBL/GenBank/DDBJ whole genome shotgun (WGS) entry which is preliminary data.</text>
</comment>
<sequence>MLKISKFLLLVLALLTVSCNGKDEFEERWDKMEWQKVTYGSISKKGRKYVQIPKEGGTCTFKCKNYKKFWLSHVAITKDGSSIVHHDISDDRFSFTDKTIQVYINGDVMTVHFPASDGNEREFEILVTAGNIFYYFYLTQ</sequence>
<dbReference type="AlphaFoldDB" id="A0A432LKY1"/>
<keyword evidence="1" id="KW-0732">Signal</keyword>